<reference evidence="1 2" key="1">
    <citation type="submission" date="2017-02" db="EMBL/GenBank/DDBJ databases">
        <authorList>
            <person name="Peterson S.W."/>
        </authorList>
    </citation>
    <scope>NUCLEOTIDE SEQUENCE [LARGE SCALE GENOMIC DNA]</scope>
    <source>
        <strain evidence="1 2">DSM 24412</strain>
    </source>
</reference>
<organism evidence="1 2">
    <name type="scientific">Alkalitalea saponilacus</name>
    <dbReference type="NCBI Taxonomy" id="889453"/>
    <lineage>
        <taxon>Bacteria</taxon>
        <taxon>Pseudomonadati</taxon>
        <taxon>Bacteroidota</taxon>
        <taxon>Bacteroidia</taxon>
        <taxon>Marinilabiliales</taxon>
        <taxon>Marinilabiliaceae</taxon>
        <taxon>Alkalitalea</taxon>
    </lineage>
</organism>
<dbReference type="RefSeq" id="WP_079557220.1">
    <property type="nucleotide sequence ID" value="NZ_CP021904.1"/>
</dbReference>
<dbReference type="Proteomes" id="UP000191055">
    <property type="component" value="Unassembled WGS sequence"/>
</dbReference>
<sequence length="99" mass="10886">MRKKIFFAIAAGFFAVTTIISLDVAMDNRESDDMAYDVSVMMEAYANIRQRVDVEPDGGGGGGSNCSSWGYRNWNFHLSFVDGVDCGCTPREKVTTDCP</sequence>
<dbReference type="OrthoDB" id="9988658at2"/>
<accession>A0A1T5EY32</accession>
<evidence type="ECO:0000313" key="2">
    <source>
        <dbReference type="Proteomes" id="UP000191055"/>
    </source>
</evidence>
<dbReference type="AlphaFoldDB" id="A0A1T5EY32"/>
<evidence type="ECO:0000313" key="1">
    <source>
        <dbReference type="EMBL" id="SKB88842.1"/>
    </source>
</evidence>
<keyword evidence="2" id="KW-1185">Reference proteome</keyword>
<dbReference type="KEGG" id="asx:CDL62_01800"/>
<evidence type="ECO:0008006" key="3">
    <source>
        <dbReference type="Google" id="ProtNLM"/>
    </source>
</evidence>
<protein>
    <recommendedName>
        <fullName evidence="3">NVEALA protein</fullName>
    </recommendedName>
</protein>
<dbReference type="STRING" id="889453.SAMN03080601_01455"/>
<proteinExistence type="predicted"/>
<dbReference type="EMBL" id="FUYV01000006">
    <property type="protein sequence ID" value="SKB88842.1"/>
    <property type="molecule type" value="Genomic_DNA"/>
</dbReference>
<gene>
    <name evidence="1" type="ORF">SAMN03080601_01455</name>
</gene>
<name>A0A1T5EY32_9BACT</name>